<sequence length="148" mass="16915">MQLTTQYTAQRLGFAGLIPFIGLTLLALLDIYGAQAIQLFIIYSAIIFSFLGGVHWGLSLQQPHQDQSRNLQWSMFPSVTGFLLLVWQALPWCSDTQLASLAILALLHLFWLNYERRKLSEHGWYLELRSRLTFTVVALHVILLIISI</sequence>
<protein>
    <submittedName>
        <fullName evidence="2">Uncharacterized protein DUF3429</fullName>
    </submittedName>
</protein>
<dbReference type="EMBL" id="QGTT01000001">
    <property type="protein sequence ID" value="PWW16157.1"/>
    <property type="molecule type" value="Genomic_DNA"/>
</dbReference>
<name>A0A317QCS1_9GAMM</name>
<keyword evidence="1" id="KW-1133">Transmembrane helix</keyword>
<keyword evidence="1" id="KW-0812">Transmembrane</keyword>
<keyword evidence="3" id="KW-1185">Reference proteome</keyword>
<dbReference type="OrthoDB" id="8591832at2"/>
<keyword evidence="1" id="KW-0472">Membrane</keyword>
<dbReference type="InterPro" id="IPR021836">
    <property type="entry name" value="DUF3429"/>
</dbReference>
<evidence type="ECO:0000256" key="1">
    <source>
        <dbReference type="SAM" id="Phobius"/>
    </source>
</evidence>
<accession>A0A317QCS1</accession>
<reference evidence="2 3" key="1">
    <citation type="submission" date="2018-05" db="EMBL/GenBank/DDBJ databases">
        <title>Freshwater and sediment microbial communities from various areas in North America, analyzing microbe dynamics in response to fracking.</title>
        <authorList>
            <person name="Lamendella R."/>
        </authorList>
    </citation>
    <scope>NUCLEOTIDE SEQUENCE [LARGE SCALE GENOMIC DNA]</scope>
    <source>
        <strain evidence="2 3">125B1</strain>
    </source>
</reference>
<feature type="transmembrane region" description="Helical" evidence="1">
    <location>
        <begin position="12"/>
        <end position="34"/>
    </location>
</feature>
<dbReference type="Pfam" id="PF11911">
    <property type="entry name" value="DUF3429"/>
    <property type="match status" value="1"/>
</dbReference>
<dbReference type="PANTHER" id="PTHR15887">
    <property type="entry name" value="TRANSMEMBRANE PROTEIN 69"/>
    <property type="match status" value="1"/>
</dbReference>
<feature type="transmembrane region" description="Helical" evidence="1">
    <location>
        <begin position="126"/>
        <end position="146"/>
    </location>
</feature>
<dbReference type="RefSeq" id="WP_110074897.1">
    <property type="nucleotide sequence ID" value="NZ_QGTT01000001.1"/>
</dbReference>
<proteinExistence type="predicted"/>
<organism evidence="2 3">
    <name type="scientific">Pseudidiomarina maritima</name>
    <dbReference type="NCBI Taxonomy" id="519453"/>
    <lineage>
        <taxon>Bacteria</taxon>
        <taxon>Pseudomonadati</taxon>
        <taxon>Pseudomonadota</taxon>
        <taxon>Gammaproteobacteria</taxon>
        <taxon>Alteromonadales</taxon>
        <taxon>Idiomarinaceae</taxon>
        <taxon>Pseudidiomarina</taxon>
    </lineage>
</organism>
<dbReference type="PANTHER" id="PTHR15887:SF1">
    <property type="entry name" value="TRANSMEMBRANE PROTEIN 69"/>
    <property type="match status" value="1"/>
</dbReference>
<evidence type="ECO:0000313" key="2">
    <source>
        <dbReference type="EMBL" id="PWW16157.1"/>
    </source>
</evidence>
<evidence type="ECO:0000313" key="3">
    <source>
        <dbReference type="Proteomes" id="UP000246964"/>
    </source>
</evidence>
<feature type="transmembrane region" description="Helical" evidence="1">
    <location>
        <begin position="96"/>
        <end position="114"/>
    </location>
</feature>
<dbReference type="AlphaFoldDB" id="A0A317QCS1"/>
<feature type="transmembrane region" description="Helical" evidence="1">
    <location>
        <begin position="70"/>
        <end position="90"/>
    </location>
</feature>
<comment type="caution">
    <text evidence="2">The sequence shown here is derived from an EMBL/GenBank/DDBJ whole genome shotgun (WGS) entry which is preliminary data.</text>
</comment>
<feature type="transmembrane region" description="Helical" evidence="1">
    <location>
        <begin position="40"/>
        <end position="58"/>
    </location>
</feature>
<gene>
    <name evidence="2" type="ORF">DET45_101262</name>
</gene>
<dbReference type="Proteomes" id="UP000246964">
    <property type="component" value="Unassembled WGS sequence"/>
</dbReference>